<feature type="compositionally biased region" description="Basic and acidic residues" evidence="2">
    <location>
        <begin position="502"/>
        <end position="516"/>
    </location>
</feature>
<feature type="compositionally biased region" description="Polar residues" evidence="2">
    <location>
        <begin position="9"/>
        <end position="23"/>
    </location>
</feature>
<protein>
    <submittedName>
        <fullName evidence="3">Uncharacterized protein</fullName>
    </submittedName>
</protein>
<keyword evidence="1" id="KW-0175">Coiled coil</keyword>
<evidence type="ECO:0000256" key="1">
    <source>
        <dbReference type="SAM" id="Coils"/>
    </source>
</evidence>
<organism evidence="3 4">
    <name type="scientific">Mucuna pruriens</name>
    <name type="common">Velvet bean</name>
    <name type="synonym">Dolichos pruriens</name>
    <dbReference type="NCBI Taxonomy" id="157652"/>
    <lineage>
        <taxon>Eukaryota</taxon>
        <taxon>Viridiplantae</taxon>
        <taxon>Streptophyta</taxon>
        <taxon>Embryophyta</taxon>
        <taxon>Tracheophyta</taxon>
        <taxon>Spermatophyta</taxon>
        <taxon>Magnoliopsida</taxon>
        <taxon>eudicotyledons</taxon>
        <taxon>Gunneridae</taxon>
        <taxon>Pentapetalae</taxon>
        <taxon>rosids</taxon>
        <taxon>fabids</taxon>
        <taxon>Fabales</taxon>
        <taxon>Fabaceae</taxon>
        <taxon>Papilionoideae</taxon>
        <taxon>50 kb inversion clade</taxon>
        <taxon>NPAAA clade</taxon>
        <taxon>indigoferoid/millettioid clade</taxon>
        <taxon>Phaseoleae</taxon>
        <taxon>Mucuna</taxon>
    </lineage>
</organism>
<gene>
    <name evidence="3" type="ORF">CR513_08652</name>
</gene>
<sequence>MEGRERKSSLTSQTEPLDNSHFRFSSPMQQHQPHEVMALKKAYADVILNTVKEAAARVMVSERRAVMFQHELTLAKEEALHMLLRLKQMMDAKKAEAEMASLEQQRKIDELEAQLNEAEDVITDLRAELKHVYLELEKTRNNQVQILNGQNVKQVASFQESAKPETLVSSPNKELKCVTCCDVMNKSPIVNVLDNECCNSEKQTEQLCTSNLEDYYGHDSNFASIITRSKERELRRNGFTQRIRALEGSLLDEKLLMEDVHNQHCGKKLGLDANDSDGQVAKFNALTEKMEIKKRVKCRKTPKRKIFSYYRSRLLSCKMHINDNCKFTKGVCSLSSIKPSAISKWKRKKRRHRHVGMKFSGFRSCKPSFVLKQCSSVCDNGKCCENEYGAKTKPVPLLTDVEPLHGTIGVTESVQAVNKFELVEKAIEKDNELLNLEGSAAQDLTGSSSDTKVEVFDIPSTNTDLEENDGSPSQVDASRLLKYTFQRKRKKESLENADQNIDSEKSTVKRRVEDKQNGTLEPQKSSMIDEPSRDSRHLAQVVHQLISLSAKGLKGPIASFSHDMLVNG</sequence>
<keyword evidence="4" id="KW-1185">Reference proteome</keyword>
<feature type="region of interest" description="Disordered" evidence="2">
    <location>
        <begin position="489"/>
        <end position="536"/>
    </location>
</feature>
<dbReference type="PANTHER" id="PTHR34778:SF6">
    <property type="entry name" value="SHUGOSHIN C-TERMINAL DOMAIN-CONTAINING PROTEIN"/>
    <property type="match status" value="1"/>
</dbReference>
<accession>A0A371HWU9</accession>
<proteinExistence type="predicted"/>
<dbReference type="OrthoDB" id="657513at2759"/>
<dbReference type="AlphaFoldDB" id="A0A371HWU9"/>
<dbReference type="EMBL" id="QJKJ01001511">
    <property type="protein sequence ID" value="RDY07258.1"/>
    <property type="molecule type" value="Genomic_DNA"/>
</dbReference>
<name>A0A371HWU9_MUCPR</name>
<evidence type="ECO:0000313" key="3">
    <source>
        <dbReference type="EMBL" id="RDY07258.1"/>
    </source>
</evidence>
<feature type="region of interest" description="Disordered" evidence="2">
    <location>
        <begin position="1"/>
        <end position="23"/>
    </location>
</feature>
<dbReference type="PANTHER" id="PTHR34778">
    <property type="entry name" value="OS02G0580700 PROTEIN"/>
    <property type="match status" value="1"/>
</dbReference>
<comment type="caution">
    <text evidence="3">The sequence shown here is derived from an EMBL/GenBank/DDBJ whole genome shotgun (WGS) entry which is preliminary data.</text>
</comment>
<dbReference type="STRING" id="157652.A0A371HWU9"/>
<evidence type="ECO:0000256" key="2">
    <source>
        <dbReference type="SAM" id="MobiDB-lite"/>
    </source>
</evidence>
<reference evidence="3" key="1">
    <citation type="submission" date="2018-05" db="EMBL/GenBank/DDBJ databases">
        <title>Draft genome of Mucuna pruriens seed.</title>
        <authorList>
            <person name="Nnadi N.E."/>
            <person name="Vos R."/>
            <person name="Hasami M.H."/>
            <person name="Devisetty U.K."/>
            <person name="Aguiy J.C."/>
        </authorList>
    </citation>
    <scope>NUCLEOTIDE SEQUENCE [LARGE SCALE GENOMIC DNA]</scope>
    <source>
        <strain evidence="3">JCA_2017</strain>
    </source>
</reference>
<dbReference type="Proteomes" id="UP000257109">
    <property type="component" value="Unassembled WGS sequence"/>
</dbReference>
<feature type="coiled-coil region" evidence="1">
    <location>
        <begin position="85"/>
        <end position="142"/>
    </location>
</feature>
<feature type="compositionally biased region" description="Polar residues" evidence="2">
    <location>
        <begin position="517"/>
        <end position="526"/>
    </location>
</feature>
<evidence type="ECO:0000313" key="4">
    <source>
        <dbReference type="Proteomes" id="UP000257109"/>
    </source>
</evidence>